<feature type="domain" description="Reverse transcriptase" evidence="4">
    <location>
        <begin position="216"/>
        <end position="370"/>
    </location>
</feature>
<dbReference type="AlphaFoldDB" id="A0ABD1KEA7"/>
<dbReference type="EMBL" id="JBHFQA010000006">
    <property type="protein sequence ID" value="KAL2097351.1"/>
    <property type="molecule type" value="Genomic_DNA"/>
</dbReference>
<organism evidence="7 8">
    <name type="scientific">Coilia grayii</name>
    <name type="common">Gray's grenadier anchovy</name>
    <dbReference type="NCBI Taxonomy" id="363190"/>
    <lineage>
        <taxon>Eukaryota</taxon>
        <taxon>Metazoa</taxon>
        <taxon>Chordata</taxon>
        <taxon>Craniata</taxon>
        <taxon>Vertebrata</taxon>
        <taxon>Euteleostomi</taxon>
        <taxon>Actinopterygii</taxon>
        <taxon>Neopterygii</taxon>
        <taxon>Teleostei</taxon>
        <taxon>Clupei</taxon>
        <taxon>Clupeiformes</taxon>
        <taxon>Clupeoidei</taxon>
        <taxon>Engraulidae</taxon>
        <taxon>Coilinae</taxon>
        <taxon>Coilia</taxon>
    </lineage>
</organism>
<dbReference type="InterPro" id="IPR054465">
    <property type="entry name" value="Integrase_p58-like_C"/>
</dbReference>
<name>A0ABD1KEA7_9TELE</name>
<reference evidence="7 8" key="1">
    <citation type="submission" date="2024-09" db="EMBL/GenBank/DDBJ databases">
        <title>A chromosome-level genome assembly of Gray's grenadier anchovy, Coilia grayii.</title>
        <authorList>
            <person name="Fu Z."/>
        </authorList>
    </citation>
    <scope>NUCLEOTIDE SEQUENCE [LARGE SCALE GENOMIC DNA]</scope>
    <source>
        <strain evidence="7">G4</strain>
        <tissue evidence="7">Muscle</tissue>
    </source>
</reference>
<dbReference type="CDD" id="cd01647">
    <property type="entry name" value="RT_LTR"/>
    <property type="match status" value="1"/>
</dbReference>
<dbReference type="Pfam" id="PF22938">
    <property type="entry name" value="Integrase_p58_C"/>
    <property type="match status" value="1"/>
</dbReference>
<dbReference type="Pfam" id="PF00078">
    <property type="entry name" value="RVT_1"/>
    <property type="match status" value="1"/>
</dbReference>
<dbReference type="Gene3D" id="3.30.70.270">
    <property type="match status" value="2"/>
</dbReference>
<dbReference type="CDD" id="cd09274">
    <property type="entry name" value="RNase_HI_RT_Ty3"/>
    <property type="match status" value="1"/>
</dbReference>
<dbReference type="InterPro" id="IPR041577">
    <property type="entry name" value="RT_RNaseH_2"/>
</dbReference>
<gene>
    <name evidence="7" type="ORF">ACEWY4_006558</name>
</gene>
<dbReference type="Proteomes" id="UP001591681">
    <property type="component" value="Unassembled WGS sequence"/>
</dbReference>
<feature type="domain" description="Integrase p58-like C-terminal" evidence="6">
    <location>
        <begin position="37"/>
        <end position="71"/>
    </location>
</feature>
<keyword evidence="3" id="KW-0511">Multifunctional enzyme</keyword>
<dbReference type="Pfam" id="PF17919">
    <property type="entry name" value="RT_RNaseH_2"/>
    <property type="match status" value="1"/>
</dbReference>
<proteinExistence type="inferred from homology"/>
<evidence type="ECO:0000259" key="4">
    <source>
        <dbReference type="Pfam" id="PF00078"/>
    </source>
</evidence>
<accession>A0ABD1KEA7</accession>
<comment type="caution">
    <text evidence="7">The sequence shown here is derived from an EMBL/GenBank/DDBJ whole genome shotgun (WGS) entry which is preliminary data.</text>
</comment>
<evidence type="ECO:0000259" key="5">
    <source>
        <dbReference type="Pfam" id="PF17919"/>
    </source>
</evidence>
<dbReference type="InterPro" id="IPR050951">
    <property type="entry name" value="Retrovirus_Pol_polyprotein"/>
</dbReference>
<sequence length="595" mass="66924">MKTRFDRRSVVRSFQAGDRVLVLLPMVGSALQAKFSGPYQVQSKLSETDYIIHTPERRRKTRVCHVNMLKPYVSREVETGNDECAVPVAFIAPAVSSYSPEEDGLSLRDETWGKHWHKNSEVLNDLVGFLSDLSDSRAEDVQRLILSFSDLFSDVPSRTHVLSHDIDVNNHPPINQHAYRVNPVKREVMSSEVQYLVNYGLARPTSSPWSSPCILVPKPDGTYRFCTDFRKVNTVTKPDSFPLPCMEDCVDRVGSAKYVTKLNLLKGYWQVPLTPRAAEISAFVTPDCFMQYSVMAFGLRNAPATFQRLMWRILAGVPNCEVYLDDIVLHSSSWPSHLQLITTVFTRLRDASLTLNLAKCEFGKATVTYLVKQVGQGQVRPVEAKIQAIVEFPTPKTKRGVRRFLGMAGYYRSFCRNFSDVVLPLTNLLRNTVNFVWSSECEAAFDNTKALLCSSPVLAAPTFDQPFKLEVDCDDASATGAGAVLLQEGSDGLDHPICYFSKKFLKHQVNYSTIEKEALALLLALQHFEVYVGSTATPVYVYADHNPLVFLSRMKNANQSIMHSSLYLQGFNLEIKYKKGSDNILADTLSRCYLD</sequence>
<dbReference type="InterPro" id="IPR043128">
    <property type="entry name" value="Rev_trsase/Diguanyl_cyclase"/>
</dbReference>
<dbReference type="InterPro" id="IPR000477">
    <property type="entry name" value="RT_dom"/>
</dbReference>
<dbReference type="GO" id="GO:0004523">
    <property type="term" value="F:RNA-DNA hybrid ribonuclease activity"/>
    <property type="evidence" value="ECO:0007669"/>
    <property type="project" value="UniProtKB-EC"/>
</dbReference>
<evidence type="ECO:0000259" key="6">
    <source>
        <dbReference type="Pfam" id="PF22938"/>
    </source>
</evidence>
<comment type="similarity">
    <text evidence="1">Belongs to the beta type-B retroviral polymerase family. HERV class-II K(HML-2) pol subfamily.</text>
</comment>
<dbReference type="PANTHER" id="PTHR37984">
    <property type="entry name" value="PROTEIN CBG26694"/>
    <property type="match status" value="1"/>
</dbReference>
<protein>
    <recommendedName>
        <fullName evidence="2">ribonuclease H</fullName>
        <ecNumber evidence="2">3.1.26.4</ecNumber>
    </recommendedName>
</protein>
<dbReference type="FunFam" id="3.30.70.270:FF:000115">
    <property type="entry name" value="Polyprotein of retroviral origin, putative"/>
    <property type="match status" value="1"/>
</dbReference>
<dbReference type="PANTHER" id="PTHR37984:SF5">
    <property type="entry name" value="PROTEIN NYNRIN-LIKE"/>
    <property type="match status" value="1"/>
</dbReference>
<dbReference type="Gene3D" id="3.10.20.370">
    <property type="match status" value="1"/>
</dbReference>
<evidence type="ECO:0000256" key="1">
    <source>
        <dbReference type="ARBA" id="ARBA00010879"/>
    </source>
</evidence>
<evidence type="ECO:0000313" key="7">
    <source>
        <dbReference type="EMBL" id="KAL2097351.1"/>
    </source>
</evidence>
<keyword evidence="8" id="KW-1185">Reference proteome</keyword>
<feature type="domain" description="Reverse transcriptase/retrotransposon-derived protein RNase H-like" evidence="5">
    <location>
        <begin position="437"/>
        <end position="535"/>
    </location>
</feature>
<dbReference type="Gene3D" id="3.10.10.10">
    <property type="entry name" value="HIV Type 1 Reverse Transcriptase, subunit A, domain 1"/>
    <property type="match status" value="1"/>
</dbReference>
<dbReference type="EC" id="3.1.26.4" evidence="2"/>
<dbReference type="SUPFAM" id="SSF56672">
    <property type="entry name" value="DNA/RNA polymerases"/>
    <property type="match status" value="1"/>
</dbReference>
<evidence type="ECO:0000313" key="8">
    <source>
        <dbReference type="Proteomes" id="UP001591681"/>
    </source>
</evidence>
<dbReference type="InterPro" id="IPR043502">
    <property type="entry name" value="DNA/RNA_pol_sf"/>
</dbReference>
<evidence type="ECO:0000256" key="3">
    <source>
        <dbReference type="ARBA" id="ARBA00023268"/>
    </source>
</evidence>
<evidence type="ECO:0000256" key="2">
    <source>
        <dbReference type="ARBA" id="ARBA00012180"/>
    </source>
</evidence>